<dbReference type="InterPro" id="IPR001041">
    <property type="entry name" value="2Fe-2S_ferredoxin-type"/>
</dbReference>
<proteinExistence type="inferred from homology"/>
<evidence type="ECO:0000256" key="4">
    <source>
        <dbReference type="ARBA" id="ARBA00022485"/>
    </source>
</evidence>
<evidence type="ECO:0000256" key="7">
    <source>
        <dbReference type="ARBA" id="ARBA00023002"/>
    </source>
</evidence>
<dbReference type="InterPro" id="IPR006058">
    <property type="entry name" value="2Fe2S_fd_BS"/>
</dbReference>
<evidence type="ECO:0000256" key="5">
    <source>
        <dbReference type="ARBA" id="ARBA00022714"/>
    </source>
</evidence>
<evidence type="ECO:0000256" key="3">
    <source>
        <dbReference type="ARBA" id="ARBA00009433"/>
    </source>
</evidence>
<dbReference type="Gene3D" id="1.10.1060.10">
    <property type="entry name" value="Alpha-helical ferredoxin"/>
    <property type="match status" value="1"/>
</dbReference>
<dbReference type="EMBL" id="FPHN01000141">
    <property type="protein sequence ID" value="SFV62294.1"/>
    <property type="molecule type" value="Genomic_DNA"/>
</dbReference>
<keyword evidence="6" id="KW-0479">Metal-binding</keyword>
<dbReference type="AlphaFoldDB" id="A0A1W1C964"/>
<sequence length="275" mass="30907">MSKTEETSLDKQEQNIGKIEDVIKKSELVLEKEMSIDGSREITITSLKYDPSNPNSKPEFVDYQLRETPGMTLYIALTKIKATIDHDLSSDFVCRAGICGACGMLVNGKPQLACKTLTSDFKDGKIKLLPLPTFKLIKDLSVDTGSWMKNMSKRVNSWIVSKEKTDISKIEKPIEPKTAEEVFELDRCIECGLCVASCSTAIMREDFVGAVGLNRVARFQIDPHDERTDEDFYELIGDDDGIFGCMSLLACEDHCPKELPLQSKIAYMRRKMVKI</sequence>
<comment type="cofactor">
    <cofactor evidence="10">
        <name>[2Fe-2S] cluster</name>
        <dbReference type="ChEBI" id="CHEBI:190135"/>
    </cofactor>
</comment>
<evidence type="ECO:0000256" key="9">
    <source>
        <dbReference type="ARBA" id="ARBA00023014"/>
    </source>
</evidence>
<dbReference type="PROSITE" id="PS00197">
    <property type="entry name" value="2FE2S_FER_1"/>
    <property type="match status" value="1"/>
</dbReference>
<evidence type="ECO:0000259" key="12">
    <source>
        <dbReference type="PROSITE" id="PS51379"/>
    </source>
</evidence>
<comment type="cofactor">
    <cofactor evidence="1">
        <name>[3Fe-4S] cluster</name>
        <dbReference type="ChEBI" id="CHEBI:21137"/>
    </cofactor>
</comment>
<dbReference type="GO" id="GO:0046872">
    <property type="term" value="F:metal ion binding"/>
    <property type="evidence" value="ECO:0007669"/>
    <property type="project" value="UniProtKB-KW"/>
</dbReference>
<dbReference type="SUPFAM" id="SSF54292">
    <property type="entry name" value="2Fe-2S ferredoxin-like"/>
    <property type="match status" value="1"/>
</dbReference>
<evidence type="ECO:0000256" key="1">
    <source>
        <dbReference type="ARBA" id="ARBA00001927"/>
    </source>
</evidence>
<dbReference type="SUPFAM" id="SSF46548">
    <property type="entry name" value="alpha-helical ferredoxin"/>
    <property type="match status" value="1"/>
</dbReference>
<dbReference type="GO" id="GO:0006099">
    <property type="term" value="P:tricarboxylic acid cycle"/>
    <property type="evidence" value="ECO:0007669"/>
    <property type="project" value="InterPro"/>
</dbReference>
<reference evidence="13" key="1">
    <citation type="submission" date="2016-10" db="EMBL/GenBank/DDBJ databases">
        <authorList>
            <person name="de Groot N.N."/>
        </authorList>
    </citation>
    <scope>NUCLEOTIDE SEQUENCE</scope>
</reference>
<organism evidence="13">
    <name type="scientific">hydrothermal vent metagenome</name>
    <dbReference type="NCBI Taxonomy" id="652676"/>
    <lineage>
        <taxon>unclassified sequences</taxon>
        <taxon>metagenomes</taxon>
        <taxon>ecological metagenomes</taxon>
    </lineage>
</organism>
<comment type="similarity">
    <text evidence="3">Belongs to the succinate dehydrogenase/fumarate reductase iron-sulfur protein family.</text>
</comment>
<dbReference type="PANTHER" id="PTHR11921">
    <property type="entry name" value="SUCCINATE DEHYDROGENASE IRON-SULFUR PROTEIN"/>
    <property type="match status" value="1"/>
</dbReference>
<dbReference type="PANTHER" id="PTHR11921:SF36">
    <property type="entry name" value="FUMARATE REDUCTASE IRON-SULFUR SUBUNIT"/>
    <property type="match status" value="1"/>
</dbReference>
<evidence type="ECO:0000259" key="11">
    <source>
        <dbReference type="PROSITE" id="PS51085"/>
    </source>
</evidence>
<evidence type="ECO:0000313" key="13">
    <source>
        <dbReference type="EMBL" id="SFV62294.1"/>
    </source>
</evidence>
<dbReference type="InterPro" id="IPR036010">
    <property type="entry name" value="2Fe-2S_ferredoxin-like_sf"/>
</dbReference>
<dbReference type="InterPro" id="IPR017896">
    <property type="entry name" value="4Fe4S_Fe-S-bd"/>
</dbReference>
<dbReference type="FunFam" id="1.10.1060.10:FF:000003">
    <property type="entry name" value="Succinate dehydrogenase iron-sulfur subunit"/>
    <property type="match status" value="1"/>
</dbReference>
<dbReference type="GO" id="GO:0051539">
    <property type="term" value="F:4 iron, 4 sulfur cluster binding"/>
    <property type="evidence" value="ECO:0007669"/>
    <property type="project" value="UniProtKB-KW"/>
</dbReference>
<dbReference type="NCBIfam" id="NF010071">
    <property type="entry name" value="PRK13552.1"/>
    <property type="match status" value="1"/>
</dbReference>
<evidence type="ECO:0000256" key="2">
    <source>
        <dbReference type="ARBA" id="ARBA00001966"/>
    </source>
</evidence>
<dbReference type="Pfam" id="PF13183">
    <property type="entry name" value="Fer4_8"/>
    <property type="match status" value="1"/>
</dbReference>
<keyword evidence="9" id="KW-0411">Iron-sulfur</keyword>
<dbReference type="InterPro" id="IPR050573">
    <property type="entry name" value="SDH/FRD_Iron-Sulfur"/>
</dbReference>
<dbReference type="GO" id="GO:0009055">
    <property type="term" value="F:electron transfer activity"/>
    <property type="evidence" value="ECO:0007669"/>
    <property type="project" value="InterPro"/>
</dbReference>
<dbReference type="GO" id="GO:0051537">
    <property type="term" value="F:2 iron, 2 sulfur cluster binding"/>
    <property type="evidence" value="ECO:0007669"/>
    <property type="project" value="UniProtKB-KW"/>
</dbReference>
<evidence type="ECO:0000256" key="10">
    <source>
        <dbReference type="ARBA" id="ARBA00034078"/>
    </source>
</evidence>
<comment type="cofactor">
    <cofactor evidence="2">
        <name>[4Fe-4S] cluster</name>
        <dbReference type="ChEBI" id="CHEBI:49883"/>
    </cofactor>
</comment>
<dbReference type="PROSITE" id="PS51085">
    <property type="entry name" value="2FE2S_FER_2"/>
    <property type="match status" value="1"/>
</dbReference>
<dbReference type="NCBIfam" id="TIGR00384">
    <property type="entry name" value="dhsB"/>
    <property type="match status" value="1"/>
</dbReference>
<dbReference type="GO" id="GO:0016491">
    <property type="term" value="F:oxidoreductase activity"/>
    <property type="evidence" value="ECO:0007669"/>
    <property type="project" value="UniProtKB-KW"/>
</dbReference>
<accession>A0A1W1C964</accession>
<dbReference type="Pfam" id="PF13085">
    <property type="entry name" value="Fer2_3"/>
    <property type="match status" value="1"/>
</dbReference>
<feature type="domain" description="4Fe-4S ferredoxin-type" evidence="12">
    <location>
        <begin position="179"/>
        <end position="208"/>
    </location>
</feature>
<dbReference type="InterPro" id="IPR004489">
    <property type="entry name" value="Succ_DH/fum_Rdtase_Fe-S"/>
</dbReference>
<evidence type="ECO:0000256" key="8">
    <source>
        <dbReference type="ARBA" id="ARBA00023004"/>
    </source>
</evidence>
<dbReference type="Gene3D" id="3.10.20.30">
    <property type="match status" value="1"/>
</dbReference>
<feature type="domain" description="2Fe-2S ferredoxin-type" evidence="11">
    <location>
        <begin position="45"/>
        <end position="132"/>
    </location>
</feature>
<keyword evidence="8" id="KW-0408">Iron</keyword>
<keyword evidence="7" id="KW-0560">Oxidoreductase</keyword>
<protein>
    <submittedName>
        <fullName evidence="13">Succinate dehydrogenase iron-sulfur protein</fullName>
    </submittedName>
</protein>
<gene>
    <name evidence="13" type="ORF">MNB_SV-14-454</name>
</gene>
<keyword evidence="4" id="KW-0004">4Fe-4S</keyword>
<dbReference type="InterPro" id="IPR012675">
    <property type="entry name" value="Beta-grasp_dom_sf"/>
</dbReference>
<dbReference type="InterPro" id="IPR025192">
    <property type="entry name" value="Succ_DH/fum_Rdtase_N"/>
</dbReference>
<dbReference type="GO" id="GO:0022904">
    <property type="term" value="P:respiratory electron transport chain"/>
    <property type="evidence" value="ECO:0007669"/>
    <property type="project" value="TreeGrafter"/>
</dbReference>
<keyword evidence="5" id="KW-0001">2Fe-2S</keyword>
<evidence type="ECO:0000256" key="6">
    <source>
        <dbReference type="ARBA" id="ARBA00022723"/>
    </source>
</evidence>
<dbReference type="PROSITE" id="PS51379">
    <property type="entry name" value="4FE4S_FER_2"/>
    <property type="match status" value="1"/>
</dbReference>
<name>A0A1W1C964_9ZZZZ</name>
<dbReference type="InterPro" id="IPR009051">
    <property type="entry name" value="Helical_ferredxn"/>
</dbReference>